<dbReference type="InterPro" id="IPR050495">
    <property type="entry name" value="ATG22/LtaA_families"/>
</dbReference>
<feature type="transmembrane region" description="Helical" evidence="12">
    <location>
        <begin position="159"/>
        <end position="177"/>
    </location>
</feature>
<evidence type="ECO:0000256" key="11">
    <source>
        <dbReference type="ARBA" id="ARBA00024801"/>
    </source>
</evidence>
<comment type="similarity">
    <text evidence="2 12">Belongs to the ATG22 family.</text>
</comment>
<feature type="transmembrane region" description="Helical" evidence="12">
    <location>
        <begin position="435"/>
        <end position="458"/>
    </location>
</feature>
<dbReference type="CDD" id="cd17483">
    <property type="entry name" value="MFS_Atg22_like"/>
    <property type="match status" value="1"/>
</dbReference>
<keyword evidence="3 12" id="KW-0813">Transport</keyword>
<evidence type="ECO:0000256" key="5">
    <source>
        <dbReference type="ARBA" id="ARBA00022692"/>
    </source>
</evidence>
<dbReference type="PANTHER" id="PTHR23519:SF3">
    <property type="entry name" value="AUTOPHAGY-RELATED PROTEIN 22-2"/>
    <property type="match status" value="1"/>
</dbReference>
<feature type="region of interest" description="Disordered" evidence="13">
    <location>
        <begin position="585"/>
        <end position="608"/>
    </location>
</feature>
<feature type="region of interest" description="Disordered" evidence="13">
    <location>
        <begin position="1"/>
        <end position="24"/>
    </location>
</feature>
<evidence type="ECO:0000256" key="2">
    <source>
        <dbReference type="ARBA" id="ARBA00006978"/>
    </source>
</evidence>
<name>A0ABR3PGB5_9PEZI</name>
<dbReference type="SUPFAM" id="SSF103473">
    <property type="entry name" value="MFS general substrate transporter"/>
    <property type="match status" value="1"/>
</dbReference>
<keyword evidence="10" id="KW-0325">Glycoprotein</keyword>
<comment type="function">
    <text evidence="11 12">Vacuolar effluxer which mediate the efflux of amino acids resulting from autophagic degradation. The release of autophagic amino acids allows the maintenance of protein synthesis and viability during nitrogen starvation.</text>
</comment>
<evidence type="ECO:0000313" key="14">
    <source>
        <dbReference type="EMBL" id="KAL1305044.1"/>
    </source>
</evidence>
<evidence type="ECO:0000313" key="15">
    <source>
        <dbReference type="Proteomes" id="UP001562354"/>
    </source>
</evidence>
<evidence type="ECO:0000256" key="13">
    <source>
        <dbReference type="SAM" id="MobiDB-lite"/>
    </source>
</evidence>
<evidence type="ECO:0000256" key="9">
    <source>
        <dbReference type="ARBA" id="ARBA00023136"/>
    </source>
</evidence>
<feature type="transmembrane region" description="Helical" evidence="12">
    <location>
        <begin position="127"/>
        <end position="147"/>
    </location>
</feature>
<dbReference type="RefSeq" id="XP_069201318.1">
    <property type="nucleotide sequence ID" value="XM_069341248.1"/>
</dbReference>
<dbReference type="GeneID" id="95975687"/>
<keyword evidence="6 12" id="KW-0029">Amino-acid transport</keyword>
<protein>
    <recommendedName>
        <fullName evidence="12">Autophagy-related protein</fullName>
    </recommendedName>
</protein>
<dbReference type="InterPro" id="IPR044738">
    <property type="entry name" value="Atg22"/>
</dbReference>
<feature type="transmembrane region" description="Helical" evidence="12">
    <location>
        <begin position="538"/>
        <end position="556"/>
    </location>
</feature>
<feature type="transmembrane region" description="Helical" evidence="12">
    <location>
        <begin position="403"/>
        <end position="423"/>
    </location>
</feature>
<accession>A0ABR3PGB5</accession>
<feature type="transmembrane region" description="Helical" evidence="12">
    <location>
        <begin position="368"/>
        <end position="391"/>
    </location>
</feature>
<feature type="transmembrane region" description="Helical" evidence="12">
    <location>
        <begin position="183"/>
        <end position="203"/>
    </location>
</feature>
<dbReference type="Pfam" id="PF11700">
    <property type="entry name" value="ATG22"/>
    <property type="match status" value="1"/>
</dbReference>
<dbReference type="Gene3D" id="1.20.1250.20">
    <property type="entry name" value="MFS general substrate transporter like domains"/>
    <property type="match status" value="1"/>
</dbReference>
<keyword evidence="8 12" id="KW-0072">Autophagy</keyword>
<keyword evidence="7 12" id="KW-1133">Transmembrane helix</keyword>
<evidence type="ECO:0000256" key="1">
    <source>
        <dbReference type="ARBA" id="ARBA00004128"/>
    </source>
</evidence>
<evidence type="ECO:0000256" key="6">
    <source>
        <dbReference type="ARBA" id="ARBA00022970"/>
    </source>
</evidence>
<proteinExistence type="inferred from homology"/>
<comment type="caution">
    <text evidence="14">The sequence shown here is derived from an EMBL/GenBank/DDBJ whole genome shotgun (WGS) entry which is preliminary data.</text>
</comment>
<feature type="transmembrane region" description="Helical" evidence="12">
    <location>
        <begin position="32"/>
        <end position="51"/>
    </location>
</feature>
<feature type="transmembrane region" description="Helical" evidence="12">
    <location>
        <begin position="470"/>
        <end position="489"/>
    </location>
</feature>
<evidence type="ECO:0000256" key="4">
    <source>
        <dbReference type="ARBA" id="ARBA00022554"/>
    </source>
</evidence>
<feature type="transmembrane region" description="Helical" evidence="12">
    <location>
        <begin position="268"/>
        <end position="288"/>
    </location>
</feature>
<dbReference type="InterPro" id="IPR036259">
    <property type="entry name" value="MFS_trans_sf"/>
</dbReference>
<keyword evidence="5 12" id="KW-0812">Transmembrane</keyword>
<organism evidence="14 15">
    <name type="scientific">Neodothiora populina</name>
    <dbReference type="NCBI Taxonomy" id="2781224"/>
    <lineage>
        <taxon>Eukaryota</taxon>
        <taxon>Fungi</taxon>
        <taxon>Dikarya</taxon>
        <taxon>Ascomycota</taxon>
        <taxon>Pezizomycotina</taxon>
        <taxon>Dothideomycetes</taxon>
        <taxon>Dothideomycetidae</taxon>
        <taxon>Dothideales</taxon>
        <taxon>Dothioraceae</taxon>
        <taxon>Neodothiora</taxon>
    </lineage>
</organism>
<evidence type="ECO:0000256" key="12">
    <source>
        <dbReference type="RuleBase" id="RU363073"/>
    </source>
</evidence>
<evidence type="ECO:0000256" key="10">
    <source>
        <dbReference type="ARBA" id="ARBA00023180"/>
    </source>
</evidence>
<dbReference type="EMBL" id="JBFMKM010000007">
    <property type="protein sequence ID" value="KAL1305044.1"/>
    <property type="molecule type" value="Genomic_DNA"/>
</dbReference>
<reference evidence="14 15" key="1">
    <citation type="submission" date="2024-07" db="EMBL/GenBank/DDBJ databases">
        <title>Draft sequence of the Neodothiora populina.</title>
        <authorList>
            <person name="Drown D.D."/>
            <person name="Schuette U.S."/>
            <person name="Buechlein A.B."/>
            <person name="Rusch D.R."/>
            <person name="Winton L.W."/>
            <person name="Adams G.A."/>
        </authorList>
    </citation>
    <scope>NUCLEOTIDE SEQUENCE [LARGE SCALE GENOMIC DNA]</scope>
    <source>
        <strain evidence="14 15">CPC 39397</strain>
    </source>
</reference>
<gene>
    <name evidence="14" type="ORF">AAFC00_001985</name>
</gene>
<dbReference type="InterPro" id="IPR024671">
    <property type="entry name" value="Atg22-like"/>
</dbReference>
<evidence type="ECO:0000256" key="8">
    <source>
        <dbReference type="ARBA" id="ARBA00023006"/>
    </source>
</evidence>
<comment type="subcellular location">
    <subcellularLocation>
        <location evidence="1 12">Vacuole membrane</location>
        <topology evidence="1 12">Multi-pass membrane protein</topology>
    </subcellularLocation>
</comment>
<evidence type="ECO:0000256" key="3">
    <source>
        <dbReference type="ARBA" id="ARBA00022448"/>
    </source>
</evidence>
<keyword evidence="4 12" id="KW-0926">Vacuole</keyword>
<dbReference type="PANTHER" id="PTHR23519">
    <property type="entry name" value="AUTOPHAGY-RELATED PROTEIN 22"/>
    <property type="match status" value="1"/>
</dbReference>
<feature type="transmembrane region" description="Helical" evidence="12">
    <location>
        <begin position="300"/>
        <end position="322"/>
    </location>
</feature>
<dbReference type="Proteomes" id="UP001562354">
    <property type="component" value="Unassembled WGS sequence"/>
</dbReference>
<sequence>MVDAESAGVRRRAPRYEDEDTSATTDRELKGWYSYGVAAEVFAVCGVGSFLPVTLEQLAKEHGVLRSDGVTSCLAPKNPAPESGAGGDPANTAANALMRFVRRAAEGQDAGQCVVHPFGKPVSTASFAMYTFSLAVLVQALVLISFSSVADYGTYRKKFLLAFGYVGAASSMLFIIVSPRLYVLGSVLVIIGVVCLGSSFVLLNSFLPLLAWNDPSVAEATSMPLHDMDDGEFGNDDYAFASSSAKSPEQPASPALTLSTKISSKGVGLGYIAAVFVQVLSIGLLFGLSKVHFSSPSIPLRTVLFLVGIWWGVFTIPCALWLRDRPGPPLQSSMSRQGRVRQVFTYITFAWGSVWKTVKVAVQLRQTVLFLIAWFLLSDSIATISGTAILFARTELHMGTVPIALLSITATSSGIAGAFIWPIISRKYQLPTHKTIIACILLMEIIPLYGLLGFLPFIQRWGVGGLQQMWEIYPLGVVLGLVMGGLSSYCRSFYGLLIPPGSEASFYALYAITDKGSSAVGPAVVGWIVDAVGTIRPAFGFVAVLLALPIPLILMIDAEKGRADAVSIAETLGMNGKVGSGHAYSAARTAEESDDEDGTGLLARAHRD</sequence>
<evidence type="ECO:0000256" key="7">
    <source>
        <dbReference type="ARBA" id="ARBA00022989"/>
    </source>
</evidence>
<keyword evidence="15" id="KW-1185">Reference proteome</keyword>
<keyword evidence="9 12" id="KW-0472">Membrane</keyword>